<evidence type="ECO:0000313" key="2">
    <source>
        <dbReference type="Proteomes" id="UP001324634"/>
    </source>
</evidence>
<evidence type="ECO:0008006" key="3">
    <source>
        <dbReference type="Google" id="ProtNLM"/>
    </source>
</evidence>
<sequence length="233" mass="27066">MDMSKLKALENRVQIITVIEKAALFGGDIWQNRAGEPNRHVSQIIQILVDIKSDFLVLRTPTVVEIDPNKPIYIRLSYRNLIFRLFPGEFKVNGDKITCHYPEEARALEERKGERYVLPFNSDISLSLKRVERTLRETTYEMEIRIIDVSERGFGILISGQNKDYFKKNDSFWLKSIDHKPLRHDILGSVCYIAPKGYYLKRGDVRVGLSLQMPLAQETFEYLKRKCIIVLSA</sequence>
<protein>
    <recommendedName>
        <fullName evidence="3">PilZ domain-containing protein</fullName>
    </recommendedName>
</protein>
<keyword evidence="2" id="KW-1185">Reference proteome</keyword>
<reference evidence="1 2" key="1">
    <citation type="submission" date="2023-11" db="EMBL/GenBank/DDBJ databases">
        <title>Peredibacter starrii A3.12.</title>
        <authorList>
            <person name="Mitchell R.J."/>
        </authorList>
    </citation>
    <scope>NUCLEOTIDE SEQUENCE [LARGE SCALE GENOMIC DNA]</scope>
    <source>
        <strain evidence="1 2">A3.12</strain>
    </source>
</reference>
<accession>A0AAX4HM60</accession>
<dbReference type="RefSeq" id="WP_321392824.1">
    <property type="nucleotide sequence ID" value="NZ_CP139487.1"/>
</dbReference>
<gene>
    <name evidence="1" type="ORF">SOO65_16475</name>
</gene>
<dbReference type="KEGG" id="psti:SOO65_16475"/>
<dbReference type="Proteomes" id="UP001324634">
    <property type="component" value="Chromosome"/>
</dbReference>
<dbReference type="AlphaFoldDB" id="A0AAX4HM60"/>
<proteinExistence type="predicted"/>
<name>A0AAX4HM60_9BACT</name>
<dbReference type="EMBL" id="CP139487">
    <property type="protein sequence ID" value="WPU64291.1"/>
    <property type="molecule type" value="Genomic_DNA"/>
</dbReference>
<organism evidence="1 2">
    <name type="scientific">Peredibacter starrii</name>
    <dbReference type="NCBI Taxonomy" id="28202"/>
    <lineage>
        <taxon>Bacteria</taxon>
        <taxon>Pseudomonadati</taxon>
        <taxon>Bdellovibrionota</taxon>
        <taxon>Bacteriovoracia</taxon>
        <taxon>Bacteriovoracales</taxon>
        <taxon>Bacteriovoracaceae</taxon>
        <taxon>Peredibacter</taxon>
    </lineage>
</organism>
<evidence type="ECO:0000313" key="1">
    <source>
        <dbReference type="EMBL" id="WPU64291.1"/>
    </source>
</evidence>